<evidence type="ECO:0000313" key="3">
    <source>
        <dbReference type="Proteomes" id="UP001178662"/>
    </source>
</evidence>
<keyword evidence="1" id="KW-0812">Transmembrane</keyword>
<keyword evidence="1" id="KW-0472">Membrane</keyword>
<protein>
    <submittedName>
        <fullName evidence="2">Cyclic lactone autoinducer peptide</fullName>
    </submittedName>
</protein>
<sequence length="42" mass="4738">MKARVAFRLASMLAAMATVLVTLTASIWYFNQPKVPQELLKK</sequence>
<evidence type="ECO:0000256" key="1">
    <source>
        <dbReference type="SAM" id="Phobius"/>
    </source>
</evidence>
<accession>A0AA95EWE8</accession>
<dbReference type="Proteomes" id="UP001178662">
    <property type="component" value="Chromosome"/>
</dbReference>
<keyword evidence="1" id="KW-1133">Transmembrane helix</keyword>
<organism evidence="2 3">
    <name type="scientific">Candidatus Cohnella colombiensis</name>
    <dbReference type="NCBI Taxonomy" id="3121368"/>
    <lineage>
        <taxon>Bacteria</taxon>
        <taxon>Bacillati</taxon>
        <taxon>Bacillota</taxon>
        <taxon>Bacilli</taxon>
        <taxon>Bacillales</taxon>
        <taxon>Paenibacillaceae</taxon>
        <taxon>Cohnella</taxon>
    </lineage>
</organism>
<evidence type="ECO:0000313" key="2">
    <source>
        <dbReference type="EMBL" id="WEK53987.1"/>
    </source>
</evidence>
<dbReference type="AlphaFoldDB" id="A0AA95EWE8"/>
<feature type="transmembrane region" description="Helical" evidence="1">
    <location>
        <begin position="12"/>
        <end position="30"/>
    </location>
</feature>
<keyword evidence="3" id="KW-1185">Reference proteome</keyword>
<reference evidence="2" key="1">
    <citation type="submission" date="2023-03" db="EMBL/GenBank/DDBJ databases">
        <title>Andean soil-derived lignocellulolytic bacterial consortium as a source of novel taxa and putative plastic-active enzymes.</title>
        <authorList>
            <person name="Diaz-Garcia L."/>
            <person name="Chuvochina M."/>
            <person name="Feuerriegel G."/>
            <person name="Bunk B."/>
            <person name="Sproer C."/>
            <person name="Streit W.R."/>
            <person name="Rodriguez L.M."/>
            <person name="Overmann J."/>
            <person name="Jimenez D.J."/>
        </authorList>
    </citation>
    <scope>NUCLEOTIDE SEQUENCE</scope>
    <source>
        <strain evidence="2">MAG 2441</strain>
    </source>
</reference>
<gene>
    <name evidence="2" type="ORF">P0Y55_15690</name>
</gene>
<name>A0AA95EWE8_9BACL</name>
<dbReference type="EMBL" id="CP119317">
    <property type="protein sequence ID" value="WEK53987.1"/>
    <property type="molecule type" value="Genomic_DNA"/>
</dbReference>
<dbReference type="InterPro" id="IPR009229">
    <property type="entry name" value="AgrD"/>
</dbReference>
<dbReference type="NCBIfam" id="TIGR04223">
    <property type="entry name" value="quorum_AgrD"/>
    <property type="match status" value="1"/>
</dbReference>
<proteinExistence type="predicted"/>